<dbReference type="AlphaFoldDB" id="A0A9P8VSD9"/>
<dbReference type="Pfam" id="PF06985">
    <property type="entry name" value="HET"/>
    <property type="match status" value="1"/>
</dbReference>
<feature type="repeat" description="ANK" evidence="1">
    <location>
        <begin position="898"/>
        <end position="930"/>
    </location>
</feature>
<dbReference type="PANTHER" id="PTHR10622:SF10">
    <property type="entry name" value="HET DOMAIN-CONTAINING PROTEIN"/>
    <property type="match status" value="1"/>
</dbReference>
<dbReference type="Pfam" id="PF12796">
    <property type="entry name" value="Ank_2"/>
    <property type="match status" value="2"/>
</dbReference>
<dbReference type="InterPro" id="IPR010730">
    <property type="entry name" value="HET"/>
</dbReference>
<accession>A0A9P8VSD9</accession>
<feature type="domain" description="Heterokaryon incompatibility" evidence="2">
    <location>
        <begin position="58"/>
        <end position="163"/>
    </location>
</feature>
<dbReference type="SMART" id="SM00248">
    <property type="entry name" value="ANK"/>
    <property type="match status" value="7"/>
</dbReference>
<reference evidence="4 5" key="1">
    <citation type="journal article" date="2021" name="Nat. Commun.">
        <title>Genetic determinants of endophytism in the Arabidopsis root mycobiome.</title>
        <authorList>
            <person name="Mesny F."/>
            <person name="Miyauchi S."/>
            <person name="Thiergart T."/>
            <person name="Pickel B."/>
            <person name="Atanasova L."/>
            <person name="Karlsson M."/>
            <person name="Huettel B."/>
            <person name="Barry K.W."/>
            <person name="Haridas S."/>
            <person name="Chen C."/>
            <person name="Bauer D."/>
            <person name="Andreopoulos W."/>
            <person name="Pangilinan J."/>
            <person name="LaButti K."/>
            <person name="Riley R."/>
            <person name="Lipzen A."/>
            <person name="Clum A."/>
            <person name="Drula E."/>
            <person name="Henrissat B."/>
            <person name="Kohler A."/>
            <person name="Grigoriev I.V."/>
            <person name="Martin F.M."/>
            <person name="Hacquard S."/>
        </authorList>
    </citation>
    <scope>NUCLEOTIDE SEQUENCE [LARGE SCALE GENOMIC DNA]</scope>
    <source>
        <strain evidence="4 5">MPI-CAGE-CH-0241</strain>
    </source>
</reference>
<protein>
    <recommendedName>
        <fullName evidence="6">Heterokaryon incompatibility domain-containing protein</fullName>
    </recommendedName>
</protein>
<dbReference type="InterPro" id="IPR058525">
    <property type="entry name" value="DUF8212"/>
</dbReference>
<evidence type="ECO:0000259" key="3">
    <source>
        <dbReference type="Pfam" id="PF26640"/>
    </source>
</evidence>
<dbReference type="Pfam" id="PF13606">
    <property type="entry name" value="Ank_3"/>
    <property type="match status" value="1"/>
</dbReference>
<keyword evidence="1" id="KW-0040">ANK repeat</keyword>
<keyword evidence="5" id="KW-1185">Reference proteome</keyword>
<dbReference type="OrthoDB" id="194358at2759"/>
<comment type="caution">
    <text evidence="4">The sequence shown here is derived from an EMBL/GenBank/DDBJ whole genome shotgun (WGS) entry which is preliminary data.</text>
</comment>
<evidence type="ECO:0000313" key="4">
    <source>
        <dbReference type="EMBL" id="KAH6876360.1"/>
    </source>
</evidence>
<dbReference type="PROSITE" id="PS50297">
    <property type="entry name" value="ANK_REP_REGION"/>
    <property type="match status" value="1"/>
</dbReference>
<gene>
    <name evidence="4" type="ORF">B0T10DRAFT_497886</name>
</gene>
<dbReference type="Gene3D" id="1.25.40.20">
    <property type="entry name" value="Ankyrin repeat-containing domain"/>
    <property type="match status" value="1"/>
</dbReference>
<dbReference type="EMBL" id="JAGPYM010000035">
    <property type="protein sequence ID" value="KAH6876360.1"/>
    <property type="molecule type" value="Genomic_DNA"/>
</dbReference>
<dbReference type="SUPFAM" id="SSF140860">
    <property type="entry name" value="Pseudo ankyrin repeat-like"/>
    <property type="match status" value="1"/>
</dbReference>
<evidence type="ECO:0000256" key="1">
    <source>
        <dbReference type="PROSITE-ProRule" id="PRU00023"/>
    </source>
</evidence>
<dbReference type="Pfam" id="PF26640">
    <property type="entry name" value="DUF8212"/>
    <property type="match status" value="1"/>
</dbReference>
<evidence type="ECO:0000313" key="5">
    <source>
        <dbReference type="Proteomes" id="UP000777438"/>
    </source>
</evidence>
<proteinExistence type="predicted"/>
<feature type="domain" description="DUF8212" evidence="3">
    <location>
        <begin position="281"/>
        <end position="312"/>
    </location>
</feature>
<evidence type="ECO:0008006" key="6">
    <source>
        <dbReference type="Google" id="ProtNLM"/>
    </source>
</evidence>
<sequence length="1092" mass="120948">MNSNTFTVQLILSLSCRNPSHRHWPLSQCRVSTMRLLQTSTFELVTKYQSLDDTFPPYAILSHTWGTDNEEISLQDLQYVLATRKNRTNDLVTQSLMARPGFIKIQRAAKLALSEGYDFIWIDTCCIDKTSSAELSEAINSMFQWYEQSTVCYVFLSDVEAVEDAGDQLPPETCDAISSSRWFTRGWTLQELIAPSNLRFYSKDWAFLATKDGHFGKTYLSAITGIDMSALVGSQELEYFSVATRMKWASQRKTTRLEDMAYCLMGIFNVNMPLLYGEGTKAFIRLQEEILRGDNDQSLFAWRCPKDDPHSSQLSGLLAKTPVWFQDSEQFRPLPINVEASASAPSSMTNAGLYVQFRLHSQKESTSKPKKGETGTKEDVVAVLHCSPYICEDGQENKLRKAALRLAHLGGDRYSRLSCDSIVDIDPSELESGHSTYEYIYVKQTPTVALPDIYVDDRMMNHELSAVWFQKGQWNESTKTLRCNKPGRGGILGVFRYSLQRPRTRGSLVDVMVGFHSTSLRLGASSYWCFQQTVSDDKGLDACFPPSNVNLSSEHYHNSIAASVTLERKDQIYNELTLELKQEETILLPTAGNHFSAVPIVPIMLQSREKPHYISLWLSTLTQPDLLTLSGFETDFIRVGSIPDYGGSGQAAVDKLRTGLKALKLEVKIYPPGKGAMTRLPSGTVLVPQKNAAMLRPLIRACRDGDSGTLKWKIGQYATDLVEHLLDIPTKLDKFEMTNDFRLIHWAVAGGNREIVREILRFDGKVRTRLQRLTALHLAAIMGNVPIIKELIEGSEEEWAAVLRPMSSHCKPFDNPCDSPMHLAAAYIHSPEVEEAFECMRRVQPDKFGVGSNAFSFARNGLGETPLHRAAAMNNTHAVSALLAHAPGAQSIECLDNKTRSPLWHAAATDAYDTLLLLLKGGADANTRDELGISALHAACRSARSEVVQALLSYGADPNDYPVFELGIKTSSKLRSTCMTCCMYAALRGNAATLCALLAAGSRVDGPDGPDGSDLAPIHIAAANGHLDFIKILCGKGGLKQQLGAKTPYWVRTQSGLPGVEVKILPEGQEATAIDLARLSGKDDIVSYLESL</sequence>
<dbReference type="Proteomes" id="UP000777438">
    <property type="component" value="Unassembled WGS sequence"/>
</dbReference>
<dbReference type="PANTHER" id="PTHR10622">
    <property type="entry name" value="HET DOMAIN-CONTAINING PROTEIN"/>
    <property type="match status" value="1"/>
</dbReference>
<name>A0A9P8VSD9_9HYPO</name>
<dbReference type="PROSITE" id="PS50088">
    <property type="entry name" value="ANK_REPEAT"/>
    <property type="match status" value="2"/>
</dbReference>
<dbReference type="SUPFAM" id="SSF48403">
    <property type="entry name" value="Ankyrin repeat"/>
    <property type="match status" value="1"/>
</dbReference>
<dbReference type="InterPro" id="IPR036770">
    <property type="entry name" value="Ankyrin_rpt-contain_sf"/>
</dbReference>
<organism evidence="4 5">
    <name type="scientific">Thelonectria olida</name>
    <dbReference type="NCBI Taxonomy" id="1576542"/>
    <lineage>
        <taxon>Eukaryota</taxon>
        <taxon>Fungi</taxon>
        <taxon>Dikarya</taxon>
        <taxon>Ascomycota</taxon>
        <taxon>Pezizomycotina</taxon>
        <taxon>Sordariomycetes</taxon>
        <taxon>Hypocreomycetidae</taxon>
        <taxon>Hypocreales</taxon>
        <taxon>Nectriaceae</taxon>
        <taxon>Thelonectria</taxon>
    </lineage>
</organism>
<dbReference type="InterPro" id="IPR002110">
    <property type="entry name" value="Ankyrin_rpt"/>
</dbReference>
<evidence type="ECO:0000259" key="2">
    <source>
        <dbReference type="Pfam" id="PF06985"/>
    </source>
</evidence>
<feature type="repeat" description="ANK" evidence="1">
    <location>
        <begin position="931"/>
        <end position="959"/>
    </location>
</feature>